<dbReference type="PANTHER" id="PTHR43580">
    <property type="entry name" value="OXIDOREDUCTASE GLYR1-RELATED"/>
    <property type="match status" value="1"/>
</dbReference>
<dbReference type="EMBL" id="RBAK01000016">
    <property type="protein sequence ID" value="RKN39667.1"/>
    <property type="molecule type" value="Genomic_DNA"/>
</dbReference>
<dbReference type="Proteomes" id="UP000281726">
    <property type="component" value="Unassembled WGS sequence"/>
</dbReference>
<evidence type="ECO:0000313" key="5">
    <source>
        <dbReference type="EMBL" id="RKN39667.1"/>
    </source>
</evidence>
<feature type="domain" description="NADPH-dependent reductive aminase-like C-terminal" evidence="4">
    <location>
        <begin position="165"/>
        <end position="288"/>
    </location>
</feature>
<feature type="domain" description="6-phosphogluconate dehydrogenase NADP-binding" evidence="3">
    <location>
        <begin position="9"/>
        <end position="163"/>
    </location>
</feature>
<evidence type="ECO:0000313" key="6">
    <source>
        <dbReference type="Proteomes" id="UP000281726"/>
    </source>
</evidence>
<evidence type="ECO:0000259" key="3">
    <source>
        <dbReference type="Pfam" id="PF03446"/>
    </source>
</evidence>
<comment type="similarity">
    <text evidence="1">Belongs to the HIBADH-related family.</text>
</comment>
<comment type="caution">
    <text evidence="5">The sequence shown here is derived from an EMBL/GenBank/DDBJ whole genome shotgun (WGS) entry which is preliminary data.</text>
</comment>
<name>A0A3A9YWQ8_9ACTN</name>
<protein>
    <submittedName>
        <fullName evidence="5">NAD(P)-dependent oxidoreductase</fullName>
    </submittedName>
</protein>
<dbReference type="InterPro" id="IPR048666">
    <property type="entry name" value="RedAm-like_C"/>
</dbReference>
<organism evidence="5 6">
    <name type="scientific">Micromonospora endolithica</name>
    <dbReference type="NCBI Taxonomy" id="230091"/>
    <lineage>
        <taxon>Bacteria</taxon>
        <taxon>Bacillati</taxon>
        <taxon>Actinomycetota</taxon>
        <taxon>Actinomycetes</taxon>
        <taxon>Micromonosporales</taxon>
        <taxon>Micromonosporaceae</taxon>
        <taxon>Micromonospora</taxon>
    </lineage>
</organism>
<dbReference type="Gene3D" id="1.10.1040.10">
    <property type="entry name" value="N-(1-d-carboxylethyl)-l-norvaline Dehydrogenase, domain 2"/>
    <property type="match status" value="1"/>
</dbReference>
<accession>A0A3A9YWQ8</accession>
<sequence length="293" mass="30903">MSEDRRIPVSVIGLGPMGRALARALLTAGHPVTVWNRTRSRADPLVREGARRGDSVVDTVRASPLTITCVIDYDAVQRTVRPAVDALRGRALVNLTADTPQRAREMARWAAGHRIDYLDGAIMTPAPTIGGPDALVLYSGPEPVWQRHRRTLAALGGTADWLGAEPGRAAAHDVALLDAFWTAMSGIAHAFAVAGAAGVTPGDLAPYARGVVGLLPDLVDDLARRISTDDHVADVSTVRSAAAGMSHVVEASEALGLDAAQLRAALAAARRVIRDGHGDDDFARLTRAYQAEG</sequence>
<reference evidence="5 6" key="1">
    <citation type="journal article" date="2004" name="Syst. Appl. Microbiol.">
        <title>Cryptoendolithic actinomycetes from antarctic sandstone rock samples: Micromonospora endolithica sp. nov. and two isolates related to Micromonospora coerulea Jensen 1932.</title>
        <authorList>
            <person name="Hirsch P."/>
            <person name="Mevs U."/>
            <person name="Kroppenstedt R.M."/>
            <person name="Schumann P."/>
            <person name="Stackebrandt E."/>
        </authorList>
    </citation>
    <scope>NUCLEOTIDE SEQUENCE [LARGE SCALE GENOMIC DNA]</scope>
    <source>
        <strain evidence="5 6">JCM 12677</strain>
    </source>
</reference>
<dbReference type="InterPro" id="IPR036291">
    <property type="entry name" value="NAD(P)-bd_dom_sf"/>
</dbReference>
<dbReference type="Gene3D" id="3.40.50.720">
    <property type="entry name" value="NAD(P)-binding Rossmann-like Domain"/>
    <property type="match status" value="1"/>
</dbReference>
<dbReference type="AlphaFoldDB" id="A0A3A9YWQ8"/>
<dbReference type="InterPro" id="IPR006115">
    <property type="entry name" value="6PGDH_NADP-bd"/>
</dbReference>
<dbReference type="InterPro" id="IPR013328">
    <property type="entry name" value="6PGD_dom2"/>
</dbReference>
<dbReference type="PIRSF" id="PIRSF000103">
    <property type="entry name" value="HIBADH"/>
    <property type="match status" value="1"/>
</dbReference>
<dbReference type="InterPro" id="IPR051265">
    <property type="entry name" value="HIBADH-related_NP60_sf"/>
</dbReference>
<proteinExistence type="inferred from homology"/>
<dbReference type="Pfam" id="PF03446">
    <property type="entry name" value="NAD_binding_2"/>
    <property type="match status" value="1"/>
</dbReference>
<gene>
    <name evidence="5" type="ORF">D7223_28670</name>
</gene>
<keyword evidence="6" id="KW-1185">Reference proteome</keyword>
<dbReference type="OrthoDB" id="3185659at2"/>
<evidence type="ECO:0000256" key="2">
    <source>
        <dbReference type="ARBA" id="ARBA00023002"/>
    </source>
</evidence>
<keyword evidence="2" id="KW-0560">Oxidoreductase</keyword>
<dbReference type="GO" id="GO:0050661">
    <property type="term" value="F:NADP binding"/>
    <property type="evidence" value="ECO:0007669"/>
    <property type="project" value="InterPro"/>
</dbReference>
<dbReference type="PANTHER" id="PTHR43580:SF2">
    <property type="entry name" value="CYTOKINE-LIKE NUCLEAR FACTOR N-PAC"/>
    <property type="match status" value="1"/>
</dbReference>
<dbReference type="Pfam" id="PF21761">
    <property type="entry name" value="RedAm-like_C"/>
    <property type="match status" value="1"/>
</dbReference>
<evidence type="ECO:0000259" key="4">
    <source>
        <dbReference type="Pfam" id="PF21761"/>
    </source>
</evidence>
<dbReference type="SUPFAM" id="SSF51735">
    <property type="entry name" value="NAD(P)-binding Rossmann-fold domains"/>
    <property type="match status" value="1"/>
</dbReference>
<evidence type="ECO:0000256" key="1">
    <source>
        <dbReference type="ARBA" id="ARBA00009080"/>
    </source>
</evidence>
<dbReference type="InterPro" id="IPR015815">
    <property type="entry name" value="HIBADH-related"/>
</dbReference>
<dbReference type="GO" id="GO:0016491">
    <property type="term" value="F:oxidoreductase activity"/>
    <property type="evidence" value="ECO:0007669"/>
    <property type="project" value="UniProtKB-KW"/>
</dbReference>